<dbReference type="Proteomes" id="UP000076532">
    <property type="component" value="Unassembled WGS sequence"/>
</dbReference>
<organism evidence="1 2">
    <name type="scientific">Athelia psychrophila</name>
    <dbReference type="NCBI Taxonomy" id="1759441"/>
    <lineage>
        <taxon>Eukaryota</taxon>
        <taxon>Fungi</taxon>
        <taxon>Dikarya</taxon>
        <taxon>Basidiomycota</taxon>
        <taxon>Agaricomycotina</taxon>
        <taxon>Agaricomycetes</taxon>
        <taxon>Agaricomycetidae</taxon>
        <taxon>Atheliales</taxon>
        <taxon>Atheliaceae</taxon>
        <taxon>Athelia</taxon>
    </lineage>
</organism>
<dbReference type="AlphaFoldDB" id="A0A167V2P0"/>
<sequence length="116" mass="12892">MEDVMKPAIQNGLNDLVAGSGASSRSACFAAVFIITQDLAFFIWEKKPSRECFSEALSIYKKATTNHEAVMKAVTEACMIKQEAILTGQKAFRERMTEIVLLHRLSESYRAETGRG</sequence>
<keyword evidence="2" id="KW-1185">Reference proteome</keyword>
<gene>
    <name evidence="1" type="ORF">FIBSPDRAFT_968015</name>
</gene>
<accession>A0A167V2P0</accession>
<dbReference type="EMBL" id="KV417909">
    <property type="protein sequence ID" value="KZP04576.1"/>
    <property type="molecule type" value="Genomic_DNA"/>
</dbReference>
<protein>
    <submittedName>
        <fullName evidence="1">Uncharacterized protein</fullName>
    </submittedName>
</protein>
<name>A0A167V2P0_9AGAM</name>
<evidence type="ECO:0000313" key="1">
    <source>
        <dbReference type="EMBL" id="KZP04576.1"/>
    </source>
</evidence>
<reference evidence="1 2" key="1">
    <citation type="journal article" date="2016" name="Mol. Biol. Evol.">
        <title>Comparative Genomics of Early-Diverging Mushroom-Forming Fungi Provides Insights into the Origins of Lignocellulose Decay Capabilities.</title>
        <authorList>
            <person name="Nagy L.G."/>
            <person name="Riley R."/>
            <person name="Tritt A."/>
            <person name="Adam C."/>
            <person name="Daum C."/>
            <person name="Floudas D."/>
            <person name="Sun H."/>
            <person name="Yadav J.S."/>
            <person name="Pangilinan J."/>
            <person name="Larsson K.H."/>
            <person name="Matsuura K."/>
            <person name="Barry K."/>
            <person name="Labutti K."/>
            <person name="Kuo R."/>
            <person name="Ohm R.A."/>
            <person name="Bhattacharya S.S."/>
            <person name="Shirouzu T."/>
            <person name="Yoshinaga Y."/>
            <person name="Martin F.M."/>
            <person name="Grigoriev I.V."/>
            <person name="Hibbett D.S."/>
        </authorList>
    </citation>
    <scope>NUCLEOTIDE SEQUENCE [LARGE SCALE GENOMIC DNA]</scope>
    <source>
        <strain evidence="1 2">CBS 109695</strain>
    </source>
</reference>
<proteinExistence type="predicted"/>
<evidence type="ECO:0000313" key="2">
    <source>
        <dbReference type="Proteomes" id="UP000076532"/>
    </source>
</evidence>